<sequence>MLNITLLNSSPLNPNPSRSSSNQRRTNLTLAKGKEALKFLQRSCKFQVSKDAVRTRGLSKRWRNVWASVPVLNFDSVDFWPDDISSFSFRSEILERQDKFVKFIDAVLASRQVQQVDRFMLAWKYQVRNYPPHGHPVRRWIPIVVQQLPWVLSILLQPRLDRVDIIPEPIFTCSSLEEIKLQVKNRADHSIWHNRLNPMVVTLPHLRKLNLGHFRIEADFMDKLFLGCPILEEVELYSCWLDISQISCDNLRSLVINGCYHSRAIEVSIPSLQYLKVTVVCSQPERFVFKNMSSLVKASICLLDLNDVDVLIFGFGAEILAGLSGVTTLDIVLCGLRSEDMLKHILWTCPHFENLKFMNFESFDGCTTDCIDMVDRLIQHSPALKEVAVYGCQGDADDEIDLLEELRKLLGEYGILVERHQGNIYSSLNELKELSHEHMYLLESILWAPLNEGEGEGEEGGAWWGGAISEEEEEKGEDEAEEMEDENEDTDEEEKDDEWKE</sequence>
<evidence type="ECO:0000313" key="4">
    <source>
        <dbReference type="Proteomes" id="UP001151287"/>
    </source>
</evidence>
<dbReference type="AlphaFoldDB" id="A0A9Q0CG42"/>
<dbReference type="Proteomes" id="UP001151287">
    <property type="component" value="Unassembled WGS sequence"/>
</dbReference>
<dbReference type="InterPro" id="IPR055411">
    <property type="entry name" value="LRR_FXL15/At3g58940/PEG3-like"/>
</dbReference>
<dbReference type="PANTHER" id="PTHR31900">
    <property type="entry name" value="F-BOX/RNI SUPERFAMILY PROTEIN-RELATED"/>
    <property type="match status" value="1"/>
</dbReference>
<dbReference type="InterPro" id="IPR050232">
    <property type="entry name" value="FBL13/AtMIF1-like"/>
</dbReference>
<dbReference type="InterPro" id="IPR032675">
    <property type="entry name" value="LRR_dom_sf"/>
</dbReference>
<proteinExistence type="predicted"/>
<name>A0A9Q0CG42_9POAL</name>
<dbReference type="Gene3D" id="3.80.10.10">
    <property type="entry name" value="Ribonuclease Inhibitor"/>
    <property type="match status" value="1"/>
</dbReference>
<dbReference type="OrthoDB" id="663513at2759"/>
<evidence type="ECO:0000259" key="2">
    <source>
        <dbReference type="Pfam" id="PF24758"/>
    </source>
</evidence>
<feature type="region of interest" description="Disordered" evidence="1">
    <location>
        <begin position="1"/>
        <end position="26"/>
    </location>
</feature>
<accession>A0A9Q0CG42</accession>
<reference evidence="3" key="1">
    <citation type="journal article" date="2022" name="Cell">
        <title>Repeat-based holocentromeres influence genome architecture and karyotype evolution.</title>
        <authorList>
            <person name="Hofstatter P.G."/>
            <person name="Thangavel G."/>
            <person name="Lux T."/>
            <person name="Neumann P."/>
            <person name="Vondrak T."/>
            <person name="Novak P."/>
            <person name="Zhang M."/>
            <person name="Costa L."/>
            <person name="Castellani M."/>
            <person name="Scott A."/>
            <person name="Toegelov H."/>
            <person name="Fuchs J."/>
            <person name="Mata-Sucre Y."/>
            <person name="Dias Y."/>
            <person name="Vanzela A.L.L."/>
            <person name="Huettel B."/>
            <person name="Almeida C.C.S."/>
            <person name="Simkova H."/>
            <person name="Souza G."/>
            <person name="Pedrosa-Harand A."/>
            <person name="Macas J."/>
            <person name="Mayer K.F.X."/>
            <person name="Houben A."/>
            <person name="Marques A."/>
        </authorList>
    </citation>
    <scope>NUCLEOTIDE SEQUENCE</scope>
    <source>
        <strain evidence="3">RhyBre1mFocal</strain>
    </source>
</reference>
<evidence type="ECO:0000256" key="1">
    <source>
        <dbReference type="SAM" id="MobiDB-lite"/>
    </source>
</evidence>
<feature type="domain" description="F-box/LRR-repeat protein 15/At3g58940/PEG3-like LRR" evidence="2">
    <location>
        <begin position="161"/>
        <end position="277"/>
    </location>
</feature>
<comment type="caution">
    <text evidence="3">The sequence shown here is derived from an EMBL/GenBank/DDBJ whole genome shotgun (WGS) entry which is preliminary data.</text>
</comment>
<keyword evidence="4" id="KW-1185">Reference proteome</keyword>
<dbReference type="EMBL" id="JAMQYH010000003">
    <property type="protein sequence ID" value="KAJ1693082.1"/>
    <property type="molecule type" value="Genomic_DNA"/>
</dbReference>
<dbReference type="SUPFAM" id="SSF52047">
    <property type="entry name" value="RNI-like"/>
    <property type="match status" value="1"/>
</dbReference>
<feature type="compositionally biased region" description="Acidic residues" evidence="1">
    <location>
        <begin position="469"/>
        <end position="501"/>
    </location>
</feature>
<evidence type="ECO:0000313" key="3">
    <source>
        <dbReference type="EMBL" id="KAJ1693082.1"/>
    </source>
</evidence>
<organism evidence="3 4">
    <name type="scientific">Rhynchospora breviuscula</name>
    <dbReference type="NCBI Taxonomy" id="2022672"/>
    <lineage>
        <taxon>Eukaryota</taxon>
        <taxon>Viridiplantae</taxon>
        <taxon>Streptophyta</taxon>
        <taxon>Embryophyta</taxon>
        <taxon>Tracheophyta</taxon>
        <taxon>Spermatophyta</taxon>
        <taxon>Magnoliopsida</taxon>
        <taxon>Liliopsida</taxon>
        <taxon>Poales</taxon>
        <taxon>Cyperaceae</taxon>
        <taxon>Cyperoideae</taxon>
        <taxon>Rhynchosporeae</taxon>
        <taxon>Rhynchospora</taxon>
    </lineage>
</organism>
<gene>
    <name evidence="3" type="ORF">LUZ63_009780</name>
</gene>
<feature type="region of interest" description="Disordered" evidence="1">
    <location>
        <begin position="454"/>
        <end position="501"/>
    </location>
</feature>
<protein>
    <recommendedName>
        <fullName evidence="2">F-box/LRR-repeat protein 15/At3g58940/PEG3-like LRR domain-containing protein</fullName>
    </recommendedName>
</protein>
<dbReference type="PANTHER" id="PTHR31900:SF27">
    <property type="entry name" value="FBD DOMAIN-CONTAINING PROTEIN"/>
    <property type="match status" value="1"/>
</dbReference>
<dbReference type="Pfam" id="PF24758">
    <property type="entry name" value="LRR_At5g56370"/>
    <property type="match status" value="1"/>
</dbReference>